<evidence type="ECO:0000256" key="1">
    <source>
        <dbReference type="SAM" id="Phobius"/>
    </source>
</evidence>
<dbReference type="EMBL" id="HAEI01002976">
    <property type="protein sequence ID" value="SBR82658.1"/>
    <property type="molecule type" value="Transcribed_RNA"/>
</dbReference>
<keyword evidence="2" id="KW-0378">Hydrolase</keyword>
<organism evidence="2">
    <name type="scientific">Nothobranchius rachovii</name>
    <name type="common">bluefin notho</name>
    <dbReference type="NCBI Taxonomy" id="451742"/>
    <lineage>
        <taxon>Eukaryota</taxon>
        <taxon>Metazoa</taxon>
        <taxon>Chordata</taxon>
        <taxon>Craniata</taxon>
        <taxon>Vertebrata</taxon>
        <taxon>Euteleostomi</taxon>
        <taxon>Actinopterygii</taxon>
        <taxon>Neopterygii</taxon>
        <taxon>Teleostei</taxon>
        <taxon>Neoteleostei</taxon>
        <taxon>Acanthomorphata</taxon>
        <taxon>Ovalentaria</taxon>
        <taxon>Atherinomorphae</taxon>
        <taxon>Cyprinodontiformes</taxon>
        <taxon>Nothobranchiidae</taxon>
        <taxon>Nothobranchius</taxon>
    </lineage>
</organism>
<reference evidence="2" key="2">
    <citation type="submission" date="2016-06" db="EMBL/GenBank/DDBJ databases">
        <title>The genome of a short-lived fish provides insights into sex chromosome evolution and the genetic control of aging.</title>
        <authorList>
            <person name="Reichwald K."/>
            <person name="Felder M."/>
            <person name="Petzold A."/>
            <person name="Koch P."/>
            <person name="Groth M."/>
            <person name="Platzer M."/>
        </authorList>
    </citation>
    <scope>NUCLEOTIDE SEQUENCE</scope>
    <source>
        <tissue evidence="2">Brain</tissue>
    </source>
</reference>
<reference evidence="2" key="1">
    <citation type="submission" date="2016-05" db="EMBL/GenBank/DDBJ databases">
        <authorList>
            <person name="Lavstsen T."/>
            <person name="Jespersen J.S."/>
        </authorList>
    </citation>
    <scope>NUCLEOTIDE SEQUENCE</scope>
    <source>
        <tissue evidence="2">Brain</tissue>
    </source>
</reference>
<keyword evidence="1" id="KW-0472">Membrane</keyword>
<dbReference type="AlphaFoldDB" id="A0A1A8PN29"/>
<proteinExistence type="predicted"/>
<accession>A0A1A8PN29</accession>
<keyword evidence="1" id="KW-1133">Transmembrane helix</keyword>
<feature type="non-terminal residue" evidence="2">
    <location>
        <position position="39"/>
    </location>
</feature>
<feature type="non-terminal residue" evidence="2">
    <location>
        <position position="1"/>
    </location>
</feature>
<keyword evidence="1" id="KW-0812">Transmembrane</keyword>
<evidence type="ECO:0000313" key="2">
    <source>
        <dbReference type="EMBL" id="SBR82658.1"/>
    </source>
</evidence>
<gene>
    <name evidence="2" type="primary">PARG</name>
</gene>
<feature type="transmembrane region" description="Helical" evidence="1">
    <location>
        <begin position="20"/>
        <end position="38"/>
    </location>
</feature>
<name>A0A1A8PN29_9TELE</name>
<protein>
    <submittedName>
        <fullName evidence="2">Poly (ADP-ribose) glycohydrolase</fullName>
    </submittedName>
</protein>
<dbReference type="GO" id="GO:0016787">
    <property type="term" value="F:hydrolase activity"/>
    <property type="evidence" value="ECO:0007669"/>
    <property type="project" value="UniProtKB-KW"/>
</dbReference>
<sequence length="39" mass="4567">HQSVPALCLYPRQGAVGFRRFLLFLVYTELCTYICVYLL</sequence>